<evidence type="ECO:0000313" key="1">
    <source>
        <dbReference type="EMBL" id="CAB0044621.1"/>
    </source>
</evidence>
<proteinExistence type="predicted"/>
<name>A0A6H5JAL7_9HYME</name>
<dbReference type="AlphaFoldDB" id="A0A6H5JAL7"/>
<keyword evidence="2" id="KW-1185">Reference proteome</keyword>
<gene>
    <name evidence="1" type="ORF">TBRA_LOCUS16209</name>
</gene>
<evidence type="ECO:0000313" key="2">
    <source>
        <dbReference type="Proteomes" id="UP000479190"/>
    </source>
</evidence>
<protein>
    <submittedName>
        <fullName evidence="1">Uncharacterized protein</fullName>
    </submittedName>
</protein>
<sequence>MFGLAPFLSNDSVTPSWTSLTAKCSGKSSDFPRRIGILSKRDEFLDGFDAARRAGHMKMGPTGINVDVIQVKSVVDIKKTGYDIGIRPGSAMHYCGTTQHRLSVFVQFGLVLIARASHEVNETDCTMMIYGTVEKLFDFFGPKNDQEVRKRALPIAD</sequence>
<dbReference type="Proteomes" id="UP000479190">
    <property type="component" value="Unassembled WGS sequence"/>
</dbReference>
<accession>A0A6H5JAL7</accession>
<dbReference type="EMBL" id="CADCXV010001472">
    <property type="protein sequence ID" value="CAB0044621.1"/>
    <property type="molecule type" value="Genomic_DNA"/>
</dbReference>
<organism evidence="1 2">
    <name type="scientific">Trichogramma brassicae</name>
    <dbReference type="NCBI Taxonomy" id="86971"/>
    <lineage>
        <taxon>Eukaryota</taxon>
        <taxon>Metazoa</taxon>
        <taxon>Ecdysozoa</taxon>
        <taxon>Arthropoda</taxon>
        <taxon>Hexapoda</taxon>
        <taxon>Insecta</taxon>
        <taxon>Pterygota</taxon>
        <taxon>Neoptera</taxon>
        <taxon>Endopterygota</taxon>
        <taxon>Hymenoptera</taxon>
        <taxon>Apocrita</taxon>
        <taxon>Proctotrupomorpha</taxon>
        <taxon>Chalcidoidea</taxon>
        <taxon>Trichogrammatidae</taxon>
        <taxon>Trichogramma</taxon>
    </lineage>
</organism>
<reference evidence="1 2" key="1">
    <citation type="submission" date="2020-02" db="EMBL/GenBank/DDBJ databases">
        <authorList>
            <person name="Ferguson B K."/>
        </authorList>
    </citation>
    <scope>NUCLEOTIDE SEQUENCE [LARGE SCALE GENOMIC DNA]</scope>
</reference>